<dbReference type="OrthoDB" id="3898179at2759"/>
<reference evidence="2 3" key="1">
    <citation type="submission" date="2015-01" db="EMBL/GenBank/DDBJ databases">
        <title>The Genome Sequence of Ochroconis gallopava CBS43764.</title>
        <authorList>
            <consortium name="The Broad Institute Genomics Platform"/>
            <person name="Cuomo C."/>
            <person name="de Hoog S."/>
            <person name="Gorbushina A."/>
            <person name="Stielow B."/>
            <person name="Teixiera M."/>
            <person name="Abouelleil A."/>
            <person name="Chapman S.B."/>
            <person name="Priest M."/>
            <person name="Young S.K."/>
            <person name="Wortman J."/>
            <person name="Nusbaum C."/>
            <person name="Birren B."/>
        </authorList>
    </citation>
    <scope>NUCLEOTIDE SEQUENCE [LARGE SCALE GENOMIC DNA]</scope>
    <source>
        <strain evidence="2 3">CBS 43764</strain>
    </source>
</reference>
<evidence type="ECO:0000313" key="3">
    <source>
        <dbReference type="Proteomes" id="UP000053259"/>
    </source>
</evidence>
<dbReference type="VEuPathDB" id="FungiDB:PV09_01488"/>
<dbReference type="EMBL" id="KN847532">
    <property type="protein sequence ID" value="KIW07525.1"/>
    <property type="molecule type" value="Genomic_DNA"/>
</dbReference>
<feature type="region of interest" description="Disordered" evidence="1">
    <location>
        <begin position="64"/>
        <end position="87"/>
    </location>
</feature>
<dbReference type="PANTHER" id="PTHR16469">
    <property type="entry name" value="UBIQUITIN-ASSOCIATED AND SH3 DOMAIN-CONTAINING BA-RELATED"/>
    <property type="match status" value="1"/>
</dbReference>
<dbReference type="Proteomes" id="UP000053259">
    <property type="component" value="Unassembled WGS sequence"/>
</dbReference>
<keyword evidence="3" id="KW-1185">Reference proteome</keyword>
<dbReference type="SMART" id="SM00855">
    <property type="entry name" value="PGAM"/>
    <property type="match status" value="1"/>
</dbReference>
<dbReference type="HOGENOM" id="CLU_018502_1_0_1"/>
<dbReference type="SUPFAM" id="SSF53254">
    <property type="entry name" value="Phosphoglycerate mutase-like"/>
    <property type="match status" value="1"/>
</dbReference>
<organism evidence="2 3">
    <name type="scientific">Verruconis gallopava</name>
    <dbReference type="NCBI Taxonomy" id="253628"/>
    <lineage>
        <taxon>Eukaryota</taxon>
        <taxon>Fungi</taxon>
        <taxon>Dikarya</taxon>
        <taxon>Ascomycota</taxon>
        <taxon>Pezizomycotina</taxon>
        <taxon>Dothideomycetes</taxon>
        <taxon>Pleosporomycetidae</taxon>
        <taxon>Venturiales</taxon>
        <taxon>Sympoventuriaceae</taxon>
        <taxon>Verruconis</taxon>
    </lineage>
</organism>
<dbReference type="InterPro" id="IPR051710">
    <property type="entry name" value="Phosphatase_SH3-domain"/>
</dbReference>
<feature type="region of interest" description="Disordered" evidence="1">
    <location>
        <begin position="117"/>
        <end position="137"/>
    </location>
</feature>
<feature type="compositionally biased region" description="Polar residues" evidence="1">
    <location>
        <begin position="568"/>
        <end position="585"/>
    </location>
</feature>
<name>A0A0D2AM48_9PEZI</name>
<feature type="compositionally biased region" description="Low complexity" evidence="1">
    <location>
        <begin position="530"/>
        <end position="540"/>
    </location>
</feature>
<evidence type="ECO:0008006" key="4">
    <source>
        <dbReference type="Google" id="ProtNLM"/>
    </source>
</evidence>
<feature type="region of interest" description="Disordered" evidence="1">
    <location>
        <begin position="488"/>
        <end position="639"/>
    </location>
</feature>
<dbReference type="InterPro" id="IPR013078">
    <property type="entry name" value="His_Pase_superF_clade-1"/>
</dbReference>
<dbReference type="Gene3D" id="3.40.50.1240">
    <property type="entry name" value="Phosphoglycerate mutase-like"/>
    <property type="match status" value="2"/>
</dbReference>
<feature type="compositionally biased region" description="Polar residues" evidence="1">
    <location>
        <begin position="541"/>
        <end position="553"/>
    </location>
</feature>
<feature type="compositionally biased region" description="Basic and acidic residues" evidence="1">
    <location>
        <begin position="118"/>
        <end position="137"/>
    </location>
</feature>
<dbReference type="RefSeq" id="XP_016217394.1">
    <property type="nucleotide sequence ID" value="XM_016354382.1"/>
</dbReference>
<evidence type="ECO:0000313" key="2">
    <source>
        <dbReference type="EMBL" id="KIW07525.1"/>
    </source>
</evidence>
<dbReference type="InParanoid" id="A0A0D2AM48"/>
<feature type="compositionally biased region" description="Polar residues" evidence="1">
    <location>
        <begin position="518"/>
        <end position="529"/>
    </location>
</feature>
<sequence>MTRAPSAILVVRHGARLDAADANWHLTSPAPYDTPLTYGGWNQAKALGARIANILSTRAAQQKAKFESARGTRGGVTDGKPSPPVKKQKVVIHTSPFLRCLQTSVAIAAGMAQSLELPEQKGKTKDEADHNENGKEDYSVKAVGLTTPDNVNIKTILRVDAFLGEWLSPDYFERMTPPPSSTMMVAAAKAALLRKEQIEVFQTSTSRPGYFPGGWSKANISKEAPATAVVDEDISLDKLSLMGTLHKQRSNSANSFGEKPATAKPVFSQLKPTKAAYDPPIPAYAVAPSDPIPRGYCGHARDACVDLDLLWDSMRFPQDWGDGGELGEEWSAMHKRFRRGLSKMIEWYTKHTPEFHPDREDPLALEHDTNEGQDDDYELTVILVTHAAGCNALVGALTNQPVLHDFGLTSLSMAVRKEPDPASQDKAQSLNNRNGSPSGRRRSSIYMDTADDYDMEIISSTNHLRAGARATELSALASPHLVPQIPSFASLSHPSKSPELQPKRAVSAALGSIRRPSITPSAPLTQAPLSPSTVTSSTSTGLWSRTSTVSSGTADEMPVLSIGMPAHSPQTSNNADRISRPSSPMNPEKAAKDEDYDEVPPLPSRSLSQRNWLWTAGDRKPLGPVPKRRWTVTEHDQTE</sequence>
<accession>A0A0D2AM48</accession>
<dbReference type="STRING" id="253628.A0A0D2AM48"/>
<dbReference type="PANTHER" id="PTHR16469:SF27">
    <property type="entry name" value="UBIQUITIN-ASSOCIATED AND SH3 DOMAIN-CONTAINING BA-RELATED"/>
    <property type="match status" value="1"/>
</dbReference>
<dbReference type="AlphaFoldDB" id="A0A0D2AM48"/>
<dbReference type="InterPro" id="IPR029033">
    <property type="entry name" value="His_PPase_superfam"/>
</dbReference>
<feature type="region of interest" description="Disordered" evidence="1">
    <location>
        <begin position="417"/>
        <end position="444"/>
    </location>
</feature>
<protein>
    <recommendedName>
        <fullName evidence="4">Phosphoglycerate mutase</fullName>
    </recommendedName>
</protein>
<dbReference type="CDD" id="cd07040">
    <property type="entry name" value="HP"/>
    <property type="match status" value="1"/>
</dbReference>
<proteinExistence type="predicted"/>
<evidence type="ECO:0000256" key="1">
    <source>
        <dbReference type="SAM" id="MobiDB-lite"/>
    </source>
</evidence>
<dbReference type="GeneID" id="27309461"/>
<gene>
    <name evidence="2" type="ORF">PV09_01488</name>
</gene>